<sequence length="499" mass="56943">MPTTELDGLVTRTTVILEKPADWEEWIFLRKDSANRNHLWPMVNPDLDEEALEQLEEPEPVIPEQYHEVTEQDTGVVLRDMTTEEFQRYQQAERGYDRALARYTVKRKALDDFTQEIGRTISRRHIHLIQSDDTAYARLKRLKKHLCPSTAERELQLLTKYRQLQSRPRNNIDTWLDEWLHVVRLCEAANLPDVTSPRAQRDFLLAVKGLDDTWATTQQANLFEAQIQGQSVKSLDDLIAQFTMYWRSTRPVASSHGTFATLGISQDEPQATENKDKREQDKKPKCVCGLNHRFKDCWYLGAKGKPQGWTPKPEIQEQFDKAMASRSTFGAAMKAALKANTNAVKARDHAGTEASAASTAPRQFDDHTPTFDTLNSHVSQLTMSSDCASEQTVKPSLINRWILDPGSNTHVTNSRAYELLIHEWGDVILLINTPRGTEQIELTYVAYVPGFLTNVVGLSRCRSIGIHFDSGRDCLYQKSWKNVVCKLNYTGGHWLIDAE</sequence>
<evidence type="ECO:0000313" key="2">
    <source>
        <dbReference type="EMBL" id="KAF1972799.1"/>
    </source>
</evidence>
<dbReference type="EMBL" id="ML976685">
    <property type="protein sequence ID" value="KAF1972799.1"/>
    <property type="molecule type" value="Genomic_DNA"/>
</dbReference>
<organism evidence="2 3">
    <name type="scientific">Bimuria novae-zelandiae CBS 107.79</name>
    <dbReference type="NCBI Taxonomy" id="1447943"/>
    <lineage>
        <taxon>Eukaryota</taxon>
        <taxon>Fungi</taxon>
        <taxon>Dikarya</taxon>
        <taxon>Ascomycota</taxon>
        <taxon>Pezizomycotina</taxon>
        <taxon>Dothideomycetes</taxon>
        <taxon>Pleosporomycetidae</taxon>
        <taxon>Pleosporales</taxon>
        <taxon>Massarineae</taxon>
        <taxon>Didymosphaeriaceae</taxon>
        <taxon>Bimuria</taxon>
    </lineage>
</organism>
<evidence type="ECO:0000313" key="3">
    <source>
        <dbReference type="Proteomes" id="UP000800036"/>
    </source>
</evidence>
<feature type="compositionally biased region" description="Polar residues" evidence="1">
    <location>
        <begin position="263"/>
        <end position="272"/>
    </location>
</feature>
<dbReference type="AlphaFoldDB" id="A0A6A5V923"/>
<keyword evidence="3" id="KW-1185">Reference proteome</keyword>
<name>A0A6A5V923_9PLEO</name>
<protein>
    <submittedName>
        <fullName evidence="2">Uncharacterized protein</fullName>
    </submittedName>
</protein>
<feature type="compositionally biased region" description="Basic and acidic residues" evidence="1">
    <location>
        <begin position="273"/>
        <end position="283"/>
    </location>
</feature>
<dbReference type="OrthoDB" id="3740914at2759"/>
<dbReference type="Proteomes" id="UP000800036">
    <property type="component" value="Unassembled WGS sequence"/>
</dbReference>
<evidence type="ECO:0000256" key="1">
    <source>
        <dbReference type="SAM" id="MobiDB-lite"/>
    </source>
</evidence>
<feature type="non-terminal residue" evidence="2">
    <location>
        <position position="499"/>
    </location>
</feature>
<feature type="region of interest" description="Disordered" evidence="1">
    <location>
        <begin position="263"/>
        <end position="283"/>
    </location>
</feature>
<accession>A0A6A5V923</accession>
<reference evidence="2" key="1">
    <citation type="journal article" date="2020" name="Stud. Mycol.">
        <title>101 Dothideomycetes genomes: a test case for predicting lifestyles and emergence of pathogens.</title>
        <authorList>
            <person name="Haridas S."/>
            <person name="Albert R."/>
            <person name="Binder M."/>
            <person name="Bloem J."/>
            <person name="Labutti K."/>
            <person name="Salamov A."/>
            <person name="Andreopoulos B."/>
            <person name="Baker S."/>
            <person name="Barry K."/>
            <person name="Bills G."/>
            <person name="Bluhm B."/>
            <person name="Cannon C."/>
            <person name="Castanera R."/>
            <person name="Culley D."/>
            <person name="Daum C."/>
            <person name="Ezra D."/>
            <person name="Gonzalez J."/>
            <person name="Henrissat B."/>
            <person name="Kuo A."/>
            <person name="Liang C."/>
            <person name="Lipzen A."/>
            <person name="Lutzoni F."/>
            <person name="Magnuson J."/>
            <person name="Mondo S."/>
            <person name="Nolan M."/>
            <person name="Ohm R."/>
            <person name="Pangilinan J."/>
            <person name="Park H.-J."/>
            <person name="Ramirez L."/>
            <person name="Alfaro M."/>
            <person name="Sun H."/>
            <person name="Tritt A."/>
            <person name="Yoshinaga Y."/>
            <person name="Zwiers L.-H."/>
            <person name="Turgeon B."/>
            <person name="Goodwin S."/>
            <person name="Spatafora J."/>
            <person name="Crous P."/>
            <person name="Grigoriev I."/>
        </authorList>
    </citation>
    <scope>NUCLEOTIDE SEQUENCE</scope>
    <source>
        <strain evidence="2">CBS 107.79</strain>
    </source>
</reference>
<gene>
    <name evidence="2" type="ORF">BU23DRAFT_466927</name>
</gene>
<proteinExistence type="predicted"/>